<name>A0A4P6K2N1_KTERU</name>
<dbReference type="KEGG" id="kbs:EPA93_41555"/>
<dbReference type="Pfam" id="PF00583">
    <property type="entry name" value="Acetyltransf_1"/>
    <property type="match status" value="1"/>
</dbReference>
<protein>
    <submittedName>
        <fullName evidence="3">GNAT family N-acetyltransferase</fullName>
    </submittedName>
</protein>
<evidence type="ECO:0000313" key="3">
    <source>
        <dbReference type="EMBL" id="QBD82123.1"/>
    </source>
</evidence>
<dbReference type="PRINTS" id="PR01754">
    <property type="entry name" value="SACTRNSFRASE"/>
</dbReference>
<gene>
    <name evidence="3" type="ORF">EPA93_41555</name>
</gene>
<dbReference type="PANTHER" id="PTHR13947">
    <property type="entry name" value="GNAT FAMILY N-ACETYLTRANSFERASE"/>
    <property type="match status" value="1"/>
</dbReference>
<evidence type="ECO:0000313" key="4">
    <source>
        <dbReference type="Proteomes" id="UP000290365"/>
    </source>
</evidence>
<dbReference type="Proteomes" id="UP000290365">
    <property type="component" value="Chromosome"/>
</dbReference>
<feature type="domain" description="N-acetyltransferase" evidence="2">
    <location>
        <begin position="34"/>
        <end position="202"/>
    </location>
</feature>
<organism evidence="3 4">
    <name type="scientific">Ktedonosporobacter rubrisoli</name>
    <dbReference type="NCBI Taxonomy" id="2509675"/>
    <lineage>
        <taxon>Bacteria</taxon>
        <taxon>Bacillati</taxon>
        <taxon>Chloroflexota</taxon>
        <taxon>Ktedonobacteria</taxon>
        <taxon>Ktedonobacterales</taxon>
        <taxon>Ktedonosporobacteraceae</taxon>
        <taxon>Ktedonosporobacter</taxon>
    </lineage>
</organism>
<proteinExistence type="predicted"/>
<dbReference type="OrthoDB" id="9800193at2"/>
<keyword evidence="1 3" id="KW-0808">Transferase</keyword>
<dbReference type="AlphaFoldDB" id="A0A4P6K2N1"/>
<dbReference type="InterPro" id="IPR016181">
    <property type="entry name" value="Acyl_CoA_acyltransferase"/>
</dbReference>
<dbReference type="SUPFAM" id="SSF55729">
    <property type="entry name" value="Acyl-CoA N-acyltransferases (Nat)"/>
    <property type="match status" value="1"/>
</dbReference>
<dbReference type="CDD" id="cd04301">
    <property type="entry name" value="NAT_SF"/>
    <property type="match status" value="1"/>
</dbReference>
<dbReference type="RefSeq" id="WP_129893192.1">
    <property type="nucleotide sequence ID" value="NZ_CP035758.1"/>
</dbReference>
<accession>A0A4P6K2N1</accession>
<dbReference type="PANTHER" id="PTHR13947:SF37">
    <property type="entry name" value="LD18367P"/>
    <property type="match status" value="1"/>
</dbReference>
<dbReference type="GO" id="GO:0008080">
    <property type="term" value="F:N-acetyltransferase activity"/>
    <property type="evidence" value="ECO:0007669"/>
    <property type="project" value="InterPro"/>
</dbReference>
<sequence length="207" mass="23634">MDEETPHIDVRAVTVNDAPALHGLDYSFETDRIYTLRECNHLLRSENGSGAENKPAFAFELTETLVDPPIYKNYREYENSLEDVEEQLREGEGGYIALANAEVAGAVLLHVEEWRSVALIEDLIVGRQFRRYGIGSLLLRCAADWARKRNCWAIVLETQNINYPAIQFYLRNGLEIWSIHQHFYPPGPLAHEVAVFMGKRLSSTPEQ</sequence>
<evidence type="ECO:0000259" key="2">
    <source>
        <dbReference type="PROSITE" id="PS51186"/>
    </source>
</evidence>
<dbReference type="InterPro" id="IPR000182">
    <property type="entry name" value="GNAT_dom"/>
</dbReference>
<dbReference type="InterPro" id="IPR008125">
    <property type="entry name" value="Streptothricin_AcTrfase"/>
</dbReference>
<reference evidence="3 4" key="1">
    <citation type="submission" date="2019-01" db="EMBL/GenBank/DDBJ databases">
        <title>Ktedonosporobacter rubrisoli SCAWS-G2.</title>
        <authorList>
            <person name="Huang Y."/>
            <person name="Yan B."/>
        </authorList>
    </citation>
    <scope>NUCLEOTIDE SEQUENCE [LARGE SCALE GENOMIC DNA]</scope>
    <source>
        <strain evidence="3 4">SCAWS-G2</strain>
    </source>
</reference>
<dbReference type="PROSITE" id="PS51186">
    <property type="entry name" value="GNAT"/>
    <property type="match status" value="1"/>
</dbReference>
<dbReference type="Gene3D" id="3.40.630.30">
    <property type="match status" value="1"/>
</dbReference>
<keyword evidence="4" id="KW-1185">Reference proteome</keyword>
<dbReference type="InterPro" id="IPR050769">
    <property type="entry name" value="NAT_camello-type"/>
</dbReference>
<evidence type="ECO:0000256" key="1">
    <source>
        <dbReference type="ARBA" id="ARBA00022679"/>
    </source>
</evidence>
<dbReference type="EMBL" id="CP035758">
    <property type="protein sequence ID" value="QBD82123.1"/>
    <property type="molecule type" value="Genomic_DNA"/>
</dbReference>